<evidence type="ECO:0000259" key="7">
    <source>
        <dbReference type="Pfam" id="PF21981"/>
    </source>
</evidence>
<keyword evidence="10" id="KW-1185">Reference proteome</keyword>
<dbReference type="PANTHER" id="PTHR33602:SF1">
    <property type="entry name" value="REGULATORY PROTEIN RECX FAMILY PROTEIN"/>
    <property type="match status" value="1"/>
</dbReference>
<keyword evidence="4 5" id="KW-0963">Cytoplasm</keyword>
<protein>
    <recommendedName>
        <fullName evidence="3 5">Regulatory protein RecX</fullName>
    </recommendedName>
</protein>
<dbReference type="Pfam" id="PF02631">
    <property type="entry name" value="RecX_HTH2"/>
    <property type="match status" value="1"/>
</dbReference>
<proteinExistence type="inferred from homology"/>
<organism evidence="9 10">
    <name type="scientific">Mucilaginibacter xinganensis</name>
    <dbReference type="NCBI Taxonomy" id="1234841"/>
    <lineage>
        <taxon>Bacteria</taxon>
        <taxon>Pseudomonadati</taxon>
        <taxon>Bacteroidota</taxon>
        <taxon>Sphingobacteriia</taxon>
        <taxon>Sphingobacteriales</taxon>
        <taxon>Sphingobacteriaceae</taxon>
        <taxon>Mucilaginibacter</taxon>
    </lineage>
</organism>
<feature type="domain" description="RecX first three-helical" evidence="8">
    <location>
        <begin position="20"/>
        <end position="54"/>
    </location>
</feature>
<dbReference type="GO" id="GO:0005737">
    <property type="term" value="C:cytoplasm"/>
    <property type="evidence" value="ECO:0007669"/>
    <property type="project" value="UniProtKB-SubCell"/>
</dbReference>
<comment type="similarity">
    <text evidence="2 5">Belongs to the RecX family.</text>
</comment>
<sequence>MVLMDGPKTNKITDEKAGLAKAENYCAYQDRSQQEVRDKLYEWGLWQAAVENIISLLIGEGFLNEERFAKAYAQGKFNQKGWGKIKIKQGLKLKRVPDVLIKKALLTIADDDYLRCLERLLEKKEKSITEKDPYKRQYKLQQYAFSRGYEHDLILDVLKASHL</sequence>
<reference evidence="9 10" key="1">
    <citation type="submission" date="2017-08" db="EMBL/GenBank/DDBJ databases">
        <title>Complete genome sequence of Mucilaginibacter sp. strain BJC16-A31.</title>
        <authorList>
            <consortium name="Henan University of Science and Technology"/>
            <person name="You X."/>
        </authorList>
    </citation>
    <scope>NUCLEOTIDE SEQUENCE [LARGE SCALE GENOMIC DNA]</scope>
    <source>
        <strain evidence="9 10">BJC16-A31</strain>
    </source>
</reference>
<accession>A0A223NYL3</accession>
<evidence type="ECO:0000256" key="1">
    <source>
        <dbReference type="ARBA" id="ARBA00004496"/>
    </source>
</evidence>
<comment type="subcellular location">
    <subcellularLocation>
        <location evidence="1 5">Cytoplasm</location>
    </subcellularLocation>
</comment>
<evidence type="ECO:0000259" key="6">
    <source>
        <dbReference type="Pfam" id="PF02631"/>
    </source>
</evidence>
<comment type="function">
    <text evidence="5">Modulates RecA activity.</text>
</comment>
<feature type="domain" description="RecX second three-helical" evidence="6">
    <location>
        <begin position="64"/>
        <end position="105"/>
    </location>
</feature>
<dbReference type="Proteomes" id="UP000215002">
    <property type="component" value="Chromosome"/>
</dbReference>
<dbReference type="PANTHER" id="PTHR33602">
    <property type="entry name" value="REGULATORY PROTEIN RECX FAMILY PROTEIN"/>
    <property type="match status" value="1"/>
</dbReference>
<dbReference type="GO" id="GO:0006282">
    <property type="term" value="P:regulation of DNA repair"/>
    <property type="evidence" value="ECO:0007669"/>
    <property type="project" value="UniProtKB-UniRule"/>
</dbReference>
<dbReference type="AlphaFoldDB" id="A0A223NYL3"/>
<evidence type="ECO:0000256" key="2">
    <source>
        <dbReference type="ARBA" id="ARBA00009695"/>
    </source>
</evidence>
<gene>
    <name evidence="5" type="primary">recX</name>
    <name evidence="9" type="ORF">MuYL_3082</name>
</gene>
<evidence type="ECO:0000256" key="5">
    <source>
        <dbReference type="HAMAP-Rule" id="MF_01114"/>
    </source>
</evidence>
<evidence type="ECO:0000256" key="4">
    <source>
        <dbReference type="ARBA" id="ARBA00022490"/>
    </source>
</evidence>
<dbReference type="InterPro" id="IPR053925">
    <property type="entry name" value="RecX_HTH_3rd"/>
</dbReference>
<dbReference type="Pfam" id="PF21982">
    <property type="entry name" value="RecX_HTH1"/>
    <property type="match status" value="1"/>
</dbReference>
<dbReference type="InterPro" id="IPR053926">
    <property type="entry name" value="RecX_HTH_1st"/>
</dbReference>
<dbReference type="InterPro" id="IPR003783">
    <property type="entry name" value="Regulatory_RecX"/>
</dbReference>
<dbReference type="HAMAP" id="MF_01114">
    <property type="entry name" value="RecX"/>
    <property type="match status" value="1"/>
</dbReference>
<dbReference type="EMBL" id="CP022743">
    <property type="protein sequence ID" value="ASU34967.1"/>
    <property type="molecule type" value="Genomic_DNA"/>
</dbReference>
<name>A0A223NYL3_9SPHI</name>
<dbReference type="KEGG" id="muc:MuYL_3082"/>
<feature type="domain" description="RecX third three-helical" evidence="7">
    <location>
        <begin position="111"/>
        <end position="158"/>
    </location>
</feature>
<dbReference type="Pfam" id="PF21981">
    <property type="entry name" value="RecX_HTH3"/>
    <property type="match status" value="1"/>
</dbReference>
<evidence type="ECO:0000259" key="8">
    <source>
        <dbReference type="Pfam" id="PF21982"/>
    </source>
</evidence>
<dbReference type="InterPro" id="IPR053924">
    <property type="entry name" value="RecX_HTH_2nd"/>
</dbReference>
<evidence type="ECO:0000313" key="9">
    <source>
        <dbReference type="EMBL" id="ASU34967.1"/>
    </source>
</evidence>
<dbReference type="InterPro" id="IPR036388">
    <property type="entry name" value="WH-like_DNA-bd_sf"/>
</dbReference>
<evidence type="ECO:0000256" key="3">
    <source>
        <dbReference type="ARBA" id="ARBA00018111"/>
    </source>
</evidence>
<evidence type="ECO:0000313" key="10">
    <source>
        <dbReference type="Proteomes" id="UP000215002"/>
    </source>
</evidence>
<dbReference type="Gene3D" id="1.10.10.10">
    <property type="entry name" value="Winged helix-like DNA-binding domain superfamily/Winged helix DNA-binding domain"/>
    <property type="match status" value="3"/>
</dbReference>